<dbReference type="InterPro" id="IPR013767">
    <property type="entry name" value="PAS_fold"/>
</dbReference>
<evidence type="ECO:0000256" key="13">
    <source>
        <dbReference type="ARBA" id="ARBA00022991"/>
    </source>
</evidence>
<dbReference type="Gene3D" id="3.30.450.40">
    <property type="match status" value="3"/>
</dbReference>
<dbReference type="InterPro" id="IPR001610">
    <property type="entry name" value="PAC"/>
</dbReference>
<dbReference type="SMART" id="SM00911">
    <property type="entry name" value="HWE_HK"/>
    <property type="match status" value="1"/>
</dbReference>
<dbReference type="SMART" id="SM00086">
    <property type="entry name" value="PAC"/>
    <property type="match status" value="2"/>
</dbReference>
<dbReference type="SMART" id="SM00091">
    <property type="entry name" value="PAS"/>
    <property type="match status" value="2"/>
</dbReference>
<dbReference type="GO" id="GO:0004673">
    <property type="term" value="F:protein histidine kinase activity"/>
    <property type="evidence" value="ECO:0007669"/>
    <property type="project" value="UniProtKB-EC"/>
</dbReference>
<dbReference type="Pfam" id="PF00989">
    <property type="entry name" value="PAS"/>
    <property type="match status" value="1"/>
</dbReference>
<dbReference type="GO" id="GO:0005524">
    <property type="term" value="F:ATP binding"/>
    <property type="evidence" value="ECO:0007669"/>
    <property type="project" value="UniProtKB-KW"/>
</dbReference>
<dbReference type="PROSITE" id="PS50113">
    <property type="entry name" value="PAC"/>
    <property type="match status" value="2"/>
</dbReference>
<comment type="catalytic activity">
    <reaction evidence="1">
        <text>ATP + protein L-histidine = ADP + protein N-phospho-L-histidine.</text>
        <dbReference type="EC" id="2.7.13.3"/>
    </reaction>
</comment>
<sequence length="947" mass="104795">MTVLNPNNTLRTAHYSEQARSSTLHSYQILDTPREAEFDDIAAMAAEVCQTPIAVVNFVDSERQFFKAEVGLGVRETPLDTSFCGHAILSEDMMIVPDARHDPRFEGNPLVTQEGGLRFYAGALLRTRDGYPIGTVCVLDTKPRSLDGSQIRTLKLLARQAMTQVELRAALADTQRIETRHRQVLNSAADYAIISKDLQGNVTGWNRGAENVFGWSEAEMLEKPVAITFNPADQSAGVPELEMAAARESGRAADERWHVKKDGSRFFASAEMMPLRDDAGNHVGYVNILRDQTQARRQAQQLALLSQAASALLNTDDPAATLRPILAGGADAVGFDMCFLYDVAADGQHLELRHSVGVNEEISMALRRVSFDVPLCGIVAERAEPLVLENLHLSCEPRYEIARTSGVQAYAGFPICFKDKVTGVVSFVSSEVPAFDDDALSFFQTIARFMSVSRERAEDARVLRDAERRLRLAQEAGRIGTFEMNLDTGIIVASPQFCRTFGLAEAPEVSTVELADLILNQAGRLQLENADYWQSGAHLDVDYRICRADDQAVRWVSRRAEHILDEKGHVRGMFGTVQDITEQKNSALYQNALLKLGEELRQVSTLKEMTHLTCRLLLETLDVSRAGYATRKRKAAQFTIIGECLSGDVPPMEGHYQVADFFRTAALLETGHPLIMCNAEEEVALADDLQSYQNIQVAAHISVPQFEKGDLVGALFVHQVDARRWEQGEIDFMRRVSDRLLAALSTARAEEEQAVLNQELSHRLKNSLSMVQAIATQTLRAALTPEALYDFTNRLHALSQAHNVLLHRNWEAGEIKDVIESTLAALVQIEHLQISGPPVELGPKTTLTLSMLLHELATNAIKYGAFSNEAGRVEIRWQLEKDVDDDHNLVIQWREVGGPKITKPQKKGFGSRLLQVGLVGTGGVDLNYDPLGLIVTLKAPLVDATRS</sequence>
<gene>
    <name evidence="18" type="ORF">E4191_20575</name>
</gene>
<keyword evidence="9" id="KW-0677">Repeat</keyword>
<keyword evidence="18" id="KW-0614">Plasmid</keyword>
<dbReference type="SUPFAM" id="SSF55781">
    <property type="entry name" value="GAF domain-like"/>
    <property type="match status" value="3"/>
</dbReference>
<dbReference type="InterPro" id="IPR000700">
    <property type="entry name" value="PAS-assoc_C"/>
</dbReference>
<keyword evidence="15" id="KW-0675">Receptor</keyword>
<keyword evidence="7" id="KW-0288">FMN</keyword>
<evidence type="ECO:0000256" key="6">
    <source>
        <dbReference type="ARBA" id="ARBA00022630"/>
    </source>
</evidence>
<dbReference type="Proteomes" id="UP000296374">
    <property type="component" value="Plasmid unnamed4"/>
</dbReference>
<keyword evidence="11" id="KW-0418">Kinase</keyword>
<keyword evidence="14" id="KW-0843">Virulence</keyword>
<evidence type="ECO:0000259" key="16">
    <source>
        <dbReference type="PROSITE" id="PS50112"/>
    </source>
</evidence>
<feature type="domain" description="PAS" evidence="16">
    <location>
        <begin position="177"/>
        <end position="248"/>
    </location>
</feature>
<name>A0A4Y5SUM2_9RHOB</name>
<keyword evidence="10" id="KW-0547">Nucleotide-binding</keyword>
<keyword evidence="13" id="KW-0157">Chromophore</keyword>
<geneLocation type="plasmid" evidence="18 19">
    <name>unnamed4</name>
</geneLocation>
<dbReference type="InterPro" id="IPR029016">
    <property type="entry name" value="GAF-like_dom_sf"/>
</dbReference>
<dbReference type="CDD" id="cd00130">
    <property type="entry name" value="PAS"/>
    <property type="match status" value="2"/>
</dbReference>
<keyword evidence="4" id="KW-0597">Phosphoprotein</keyword>
<evidence type="ECO:0000256" key="15">
    <source>
        <dbReference type="ARBA" id="ARBA00023170"/>
    </source>
</evidence>
<dbReference type="InterPro" id="IPR036890">
    <property type="entry name" value="HATPase_C_sf"/>
</dbReference>
<dbReference type="EC" id="2.7.13.3" evidence="2"/>
<dbReference type="PROSITE" id="PS50112">
    <property type="entry name" value="PAS"/>
    <property type="match status" value="1"/>
</dbReference>
<protein>
    <recommendedName>
        <fullName evidence="2">histidine kinase</fullName>
        <ecNumber evidence="2">2.7.13.3</ecNumber>
    </recommendedName>
</protein>
<dbReference type="Pfam" id="PF01590">
    <property type="entry name" value="GAF"/>
    <property type="match status" value="3"/>
</dbReference>
<evidence type="ECO:0000313" key="18">
    <source>
        <dbReference type="EMBL" id="QDA36495.1"/>
    </source>
</evidence>
<dbReference type="InterPro" id="IPR011102">
    <property type="entry name" value="Sig_transdc_His_kinase_HWE"/>
</dbReference>
<dbReference type="InterPro" id="IPR003018">
    <property type="entry name" value="GAF"/>
</dbReference>
<evidence type="ECO:0000256" key="7">
    <source>
        <dbReference type="ARBA" id="ARBA00022643"/>
    </source>
</evidence>
<dbReference type="PANTHER" id="PTHR41523">
    <property type="entry name" value="TWO-COMPONENT SYSTEM SENSOR PROTEIN"/>
    <property type="match status" value="1"/>
</dbReference>
<dbReference type="AlphaFoldDB" id="A0A4Y5SUM2"/>
<evidence type="ECO:0000256" key="12">
    <source>
        <dbReference type="ARBA" id="ARBA00022840"/>
    </source>
</evidence>
<evidence type="ECO:0000256" key="5">
    <source>
        <dbReference type="ARBA" id="ARBA00022606"/>
    </source>
</evidence>
<organism evidence="18 19">
    <name type="scientific">Paracoccus liaowanqingii</name>
    <dbReference type="NCBI Taxonomy" id="2560053"/>
    <lineage>
        <taxon>Bacteria</taxon>
        <taxon>Pseudomonadati</taxon>
        <taxon>Pseudomonadota</taxon>
        <taxon>Alphaproteobacteria</taxon>
        <taxon>Rhodobacterales</taxon>
        <taxon>Paracoccaceae</taxon>
        <taxon>Paracoccus</taxon>
    </lineage>
</organism>
<dbReference type="NCBIfam" id="TIGR00229">
    <property type="entry name" value="sensory_box"/>
    <property type="match status" value="1"/>
</dbReference>
<keyword evidence="6" id="KW-0285">Flavoprotein</keyword>
<keyword evidence="12" id="KW-0067">ATP-binding</keyword>
<dbReference type="Gene3D" id="3.30.565.10">
    <property type="entry name" value="Histidine kinase-like ATPase, C-terminal domain"/>
    <property type="match status" value="1"/>
</dbReference>
<reference evidence="19" key="1">
    <citation type="submission" date="2019-05" db="EMBL/GenBank/DDBJ databases">
        <title>Tamlana fucoidanivorans sp. nov., isolated from the surface of algae collected from Fujian province in China.</title>
        <authorList>
            <person name="Li J."/>
        </authorList>
    </citation>
    <scope>NUCLEOTIDE SEQUENCE [LARGE SCALE GENOMIC DNA]</scope>
    <source>
        <strain evidence="19">2251</strain>
        <plasmid evidence="19">unnamed4</plasmid>
    </source>
</reference>
<dbReference type="SMART" id="SM00065">
    <property type="entry name" value="GAF"/>
    <property type="match status" value="3"/>
</dbReference>
<keyword evidence="3" id="KW-0600">Photoreceptor protein</keyword>
<dbReference type="Gene3D" id="2.10.70.100">
    <property type="match status" value="1"/>
</dbReference>
<dbReference type="EMBL" id="CP040763">
    <property type="protein sequence ID" value="QDA36495.1"/>
    <property type="molecule type" value="Genomic_DNA"/>
</dbReference>
<keyword evidence="5" id="KW-0716">Sensory transduction</keyword>
<keyword evidence="8" id="KW-0808">Transferase</keyword>
<evidence type="ECO:0000256" key="1">
    <source>
        <dbReference type="ARBA" id="ARBA00000085"/>
    </source>
</evidence>
<evidence type="ECO:0000256" key="10">
    <source>
        <dbReference type="ARBA" id="ARBA00022741"/>
    </source>
</evidence>
<evidence type="ECO:0000256" key="2">
    <source>
        <dbReference type="ARBA" id="ARBA00012438"/>
    </source>
</evidence>
<dbReference type="Gene3D" id="3.30.450.20">
    <property type="entry name" value="PAS domain"/>
    <property type="match status" value="2"/>
</dbReference>
<proteinExistence type="predicted"/>
<dbReference type="InterPro" id="IPR000014">
    <property type="entry name" value="PAS"/>
</dbReference>
<evidence type="ECO:0000256" key="4">
    <source>
        <dbReference type="ARBA" id="ARBA00022553"/>
    </source>
</evidence>
<accession>A0A4Y5SUM2</accession>
<feature type="domain" description="PAC" evidence="17">
    <location>
        <begin position="252"/>
        <end position="304"/>
    </location>
</feature>
<evidence type="ECO:0000313" key="19">
    <source>
        <dbReference type="Proteomes" id="UP000296374"/>
    </source>
</evidence>
<dbReference type="GO" id="GO:0006355">
    <property type="term" value="P:regulation of DNA-templated transcription"/>
    <property type="evidence" value="ECO:0007669"/>
    <property type="project" value="InterPro"/>
</dbReference>
<dbReference type="PANTHER" id="PTHR41523:SF7">
    <property type="entry name" value="HISTIDINE KINASE"/>
    <property type="match status" value="1"/>
</dbReference>
<dbReference type="GO" id="GO:0009881">
    <property type="term" value="F:photoreceptor activity"/>
    <property type="evidence" value="ECO:0007669"/>
    <property type="project" value="UniProtKB-KW"/>
</dbReference>
<evidence type="ECO:0000256" key="8">
    <source>
        <dbReference type="ARBA" id="ARBA00022679"/>
    </source>
</evidence>
<dbReference type="InterPro" id="IPR035965">
    <property type="entry name" value="PAS-like_dom_sf"/>
</dbReference>
<dbReference type="Pfam" id="PF07536">
    <property type="entry name" value="HWE_HK"/>
    <property type="match status" value="1"/>
</dbReference>
<evidence type="ECO:0000259" key="17">
    <source>
        <dbReference type="PROSITE" id="PS50113"/>
    </source>
</evidence>
<evidence type="ECO:0000256" key="3">
    <source>
        <dbReference type="ARBA" id="ARBA00022543"/>
    </source>
</evidence>
<dbReference type="RefSeq" id="WP_139616221.1">
    <property type="nucleotide sequence ID" value="NZ_CP040763.1"/>
</dbReference>
<dbReference type="InterPro" id="IPR013655">
    <property type="entry name" value="PAS_fold_3"/>
</dbReference>
<evidence type="ECO:0000256" key="11">
    <source>
        <dbReference type="ARBA" id="ARBA00022777"/>
    </source>
</evidence>
<evidence type="ECO:0000256" key="9">
    <source>
        <dbReference type="ARBA" id="ARBA00022737"/>
    </source>
</evidence>
<dbReference type="SUPFAM" id="SSF55785">
    <property type="entry name" value="PYP-like sensor domain (PAS domain)"/>
    <property type="match status" value="2"/>
</dbReference>
<dbReference type="KEGG" id="plia:E4191_20575"/>
<feature type="domain" description="PAC" evidence="17">
    <location>
        <begin position="539"/>
        <end position="592"/>
    </location>
</feature>
<evidence type="ECO:0000256" key="14">
    <source>
        <dbReference type="ARBA" id="ARBA00023026"/>
    </source>
</evidence>
<dbReference type="Pfam" id="PF08447">
    <property type="entry name" value="PAS_3"/>
    <property type="match status" value="1"/>
</dbReference>